<dbReference type="PANTHER" id="PTHR43817:SF1">
    <property type="entry name" value="HYDROLASE, FAMILY 43, PUTATIVE (AFU_ORTHOLOGUE AFUA_3G01660)-RELATED"/>
    <property type="match status" value="1"/>
</dbReference>
<evidence type="ECO:0000313" key="6">
    <source>
        <dbReference type="Proteomes" id="UP000199021"/>
    </source>
</evidence>
<organism evidence="5 6">
    <name type="scientific">Neolewinella agarilytica</name>
    <dbReference type="NCBI Taxonomy" id="478744"/>
    <lineage>
        <taxon>Bacteria</taxon>
        <taxon>Pseudomonadati</taxon>
        <taxon>Bacteroidota</taxon>
        <taxon>Saprospiria</taxon>
        <taxon>Saprospirales</taxon>
        <taxon>Lewinellaceae</taxon>
        <taxon>Neolewinella</taxon>
    </lineage>
</organism>
<dbReference type="InterPro" id="IPR008979">
    <property type="entry name" value="Galactose-bd-like_sf"/>
</dbReference>
<dbReference type="AlphaFoldDB" id="A0A1H9D806"/>
<dbReference type="GO" id="GO:0004553">
    <property type="term" value="F:hydrolase activity, hydrolyzing O-glycosyl compounds"/>
    <property type="evidence" value="ECO:0007669"/>
    <property type="project" value="UniProtKB-ARBA"/>
</dbReference>
<gene>
    <name evidence="5" type="ORF">SAMN05444359_105185</name>
</gene>
<dbReference type="Pfam" id="PF22666">
    <property type="entry name" value="Glyco_hydro_2_N2"/>
    <property type="match status" value="1"/>
</dbReference>
<reference evidence="6" key="1">
    <citation type="submission" date="2016-10" db="EMBL/GenBank/DDBJ databases">
        <authorList>
            <person name="Varghese N."/>
            <person name="Submissions S."/>
        </authorList>
    </citation>
    <scope>NUCLEOTIDE SEQUENCE [LARGE SCALE GENOMIC DNA]</scope>
    <source>
        <strain evidence="6">DSM 24740</strain>
    </source>
</reference>
<keyword evidence="3" id="KW-1133">Transmembrane helix</keyword>
<dbReference type="Proteomes" id="UP000199021">
    <property type="component" value="Unassembled WGS sequence"/>
</dbReference>
<accession>A0A1H9D806</accession>
<dbReference type="NCBIfam" id="NF045579">
    <property type="entry name" value="rhamnoside_JR"/>
    <property type="match status" value="1"/>
</dbReference>
<keyword evidence="3" id="KW-0472">Membrane</keyword>
<evidence type="ECO:0000256" key="3">
    <source>
        <dbReference type="SAM" id="Phobius"/>
    </source>
</evidence>
<dbReference type="PANTHER" id="PTHR43817">
    <property type="entry name" value="GLYCOSYL HYDROLASE"/>
    <property type="match status" value="1"/>
</dbReference>
<keyword evidence="1" id="KW-0732">Signal</keyword>
<dbReference type="SUPFAM" id="SSF49785">
    <property type="entry name" value="Galactose-binding domain-like"/>
    <property type="match status" value="2"/>
</dbReference>
<feature type="domain" description="Beta-mannosidase-like galactose-binding" evidence="4">
    <location>
        <begin position="990"/>
        <end position="1072"/>
    </location>
</feature>
<protein>
    <submittedName>
        <fullName evidence="5">Glycosyl hydrolases family 2, sugar binding domain</fullName>
    </submittedName>
</protein>
<name>A0A1H9D806_9BACT</name>
<evidence type="ECO:0000259" key="4">
    <source>
        <dbReference type="Pfam" id="PF22666"/>
    </source>
</evidence>
<dbReference type="Gene3D" id="2.60.120.260">
    <property type="entry name" value="Galactose-binding domain-like"/>
    <property type="match status" value="2"/>
</dbReference>
<keyword evidence="6" id="KW-1185">Reference proteome</keyword>
<evidence type="ECO:0000256" key="1">
    <source>
        <dbReference type="ARBA" id="ARBA00022729"/>
    </source>
</evidence>
<dbReference type="InterPro" id="IPR054593">
    <property type="entry name" value="Beta-mannosidase-like_N2"/>
</dbReference>
<sequence>MVETLCVECQFLFDAQRLNQRFIRITMSKISFLLVFMIGWTTILTAQLSEAIFQNPAPGFRPKTWLHVMSENMSAEGMTKDLEAIAEVGIGGVLVFNVTQGIPVGDVKFNSDEHTSIMAHAAAECQRLGLTFGLHNCDGWSSSGGPWNTPENSMKQVVWARTQVQGRRIKAKLNHPQVTAGFYEDIATLAWPASPEELADAAAEYEVIASDSKTDLTVLTDGLHEGITQLKVPRGEEGWVQFSYTQPFTLRSLYLLSDFKPELRLQTSDDGNNWTEAANLSLRTTGKHEYAVAFTHAGLTARYFRIVTTKGADLREVSLSAVPRMPDWLDRSSLARTEDGRMKQLPAIPAIDPTQVIDLSDKVDADGRLTAKLPKGEWTIMRFGYTSTGAVNIPASASGRGLEADKLRRAPLKIHYDAYVGKVVKASPPGSVGFVEIDSYEVGGQNWTQGFRDTFLTEYGYDILPFLPLFAGRLIGEAETADRVQRDVRNLIARMLNDNYYAYFTELANADGLQTYVEPYGGGPLNNLAAGGRANIPMGEFWLKRPTGRYGSAVSAARTYGKNIVSAEAFTAFDWAGNWGIHPAEMKADNDLNWTRGFNEYVFHRFAHQPNTKVTPGMTMNRWGVHYDRTQTWWNNAGKAFNEYIARGQYLLRQGVPVSDVLVFVGDGSPNGFIGRDDLSVHLPRSVNYDCVNDEVLQGRLGADAGARVDGGEGDPIVSLPEGTEYRILMLENSRTMTLATLRKIKALAEAGVPIVGEQPKELMGHKNQPADHAEFDQLTKVIWSMPNVRKSASIVEVMNELGLEADFVTQDSTALEYVHRRDGDTDIYFIHNPGDSSVYGSYMFRVTGKIPEIWDAASGKILKSAIFNDYERGTYTQIKLAAHESVFVVFREDNSELNTMIDYVSPHAPIIVGEDNTPYLVATSPEKYYVIQDAARKYPQADLPAVLSLNNIWSVDFDRRGGYGGTQTMTTLTDWKDHPLDSIRYFSGTATYTTDFEVPPGYLGKDKRLTLDLGDVQIAAEVTINGRAVRILWKPPYTVDVTDYVKAGNNQLEVAVTNTWANRLIGDERYPQQDAGYSREGYRNGYNVTKPMVDWYINNEPLPPGPRATFSTADFYKKDDPLVASGLLGPVRLIPVQLLPLAPAAAPEKD</sequence>
<evidence type="ECO:0000256" key="2">
    <source>
        <dbReference type="ARBA" id="ARBA00022801"/>
    </source>
</evidence>
<feature type="transmembrane region" description="Helical" evidence="3">
    <location>
        <begin position="30"/>
        <end position="48"/>
    </location>
</feature>
<proteinExistence type="predicted"/>
<dbReference type="InParanoid" id="A0A1H9D806"/>
<keyword evidence="2 5" id="KW-0378">Hydrolase</keyword>
<dbReference type="EMBL" id="FOFB01000005">
    <property type="protein sequence ID" value="SEQ09606.1"/>
    <property type="molecule type" value="Genomic_DNA"/>
</dbReference>
<dbReference type="Pfam" id="PF17132">
    <property type="entry name" value="Glyco_hydro_106"/>
    <property type="match status" value="1"/>
</dbReference>
<dbReference type="STRING" id="478744.SAMN05444359_105185"/>
<keyword evidence="3" id="KW-0812">Transmembrane</keyword>
<evidence type="ECO:0000313" key="5">
    <source>
        <dbReference type="EMBL" id="SEQ09606.1"/>
    </source>
</evidence>